<dbReference type="Proteomes" id="UP001458880">
    <property type="component" value="Unassembled WGS sequence"/>
</dbReference>
<organism evidence="1 2">
    <name type="scientific">Popillia japonica</name>
    <name type="common">Japanese beetle</name>
    <dbReference type="NCBI Taxonomy" id="7064"/>
    <lineage>
        <taxon>Eukaryota</taxon>
        <taxon>Metazoa</taxon>
        <taxon>Ecdysozoa</taxon>
        <taxon>Arthropoda</taxon>
        <taxon>Hexapoda</taxon>
        <taxon>Insecta</taxon>
        <taxon>Pterygota</taxon>
        <taxon>Neoptera</taxon>
        <taxon>Endopterygota</taxon>
        <taxon>Coleoptera</taxon>
        <taxon>Polyphaga</taxon>
        <taxon>Scarabaeiformia</taxon>
        <taxon>Scarabaeidae</taxon>
        <taxon>Rutelinae</taxon>
        <taxon>Popillia</taxon>
    </lineage>
</organism>
<protein>
    <submittedName>
        <fullName evidence="1">Uncharacterized protein</fullName>
    </submittedName>
</protein>
<evidence type="ECO:0000313" key="1">
    <source>
        <dbReference type="EMBL" id="KAK9723226.1"/>
    </source>
</evidence>
<sequence length="96" mass="10857">MLGNPKRSCSKPSLIQIDGRRLQASPQGEKCEEGVMKVGGGHARTSSRKLRLLQTQPIRGKRRLVNGECFNDFMHAPCTRYADRIAWRQFGILETD</sequence>
<accession>A0AAW1KPM5</accession>
<reference evidence="1 2" key="1">
    <citation type="journal article" date="2024" name="BMC Genomics">
        <title>De novo assembly and annotation of Popillia japonica's genome with initial clues to its potential as an invasive pest.</title>
        <authorList>
            <person name="Cucini C."/>
            <person name="Boschi S."/>
            <person name="Funari R."/>
            <person name="Cardaioli E."/>
            <person name="Iannotti N."/>
            <person name="Marturano G."/>
            <person name="Paoli F."/>
            <person name="Bruttini M."/>
            <person name="Carapelli A."/>
            <person name="Frati F."/>
            <person name="Nardi F."/>
        </authorList>
    </citation>
    <scope>NUCLEOTIDE SEQUENCE [LARGE SCALE GENOMIC DNA]</scope>
    <source>
        <strain evidence="1">DMR45628</strain>
    </source>
</reference>
<dbReference type="AlphaFoldDB" id="A0AAW1KPM5"/>
<dbReference type="EMBL" id="JASPKY010000182">
    <property type="protein sequence ID" value="KAK9723226.1"/>
    <property type="molecule type" value="Genomic_DNA"/>
</dbReference>
<evidence type="ECO:0000313" key="2">
    <source>
        <dbReference type="Proteomes" id="UP001458880"/>
    </source>
</evidence>
<comment type="caution">
    <text evidence="1">The sequence shown here is derived from an EMBL/GenBank/DDBJ whole genome shotgun (WGS) entry which is preliminary data.</text>
</comment>
<keyword evidence="2" id="KW-1185">Reference proteome</keyword>
<gene>
    <name evidence="1" type="ORF">QE152_g19291</name>
</gene>
<proteinExistence type="predicted"/>
<name>A0AAW1KPM5_POPJA</name>